<dbReference type="CDD" id="cd01292">
    <property type="entry name" value="metallo-dependent_hydrolases"/>
    <property type="match status" value="1"/>
</dbReference>
<gene>
    <name evidence="3" type="ORF">ENM11_06365</name>
</gene>
<evidence type="ECO:0000256" key="1">
    <source>
        <dbReference type="ARBA" id="ARBA00023239"/>
    </source>
</evidence>
<name>A0A7C5L7V2_CALS0</name>
<keyword evidence="3" id="KW-0378">Hydrolase</keyword>
<dbReference type="Pfam" id="PF04909">
    <property type="entry name" value="Amidohydro_2"/>
    <property type="match status" value="1"/>
</dbReference>
<keyword evidence="1" id="KW-0456">Lyase</keyword>
<dbReference type="SUPFAM" id="SSF51556">
    <property type="entry name" value="Metallo-dependent hydrolases"/>
    <property type="match status" value="1"/>
</dbReference>
<dbReference type="InterPro" id="IPR006680">
    <property type="entry name" value="Amidohydro-rel"/>
</dbReference>
<feature type="domain" description="Amidohydrolase-related" evidence="2">
    <location>
        <begin position="94"/>
        <end position="302"/>
    </location>
</feature>
<dbReference type="GO" id="GO:0016831">
    <property type="term" value="F:carboxy-lyase activity"/>
    <property type="evidence" value="ECO:0007669"/>
    <property type="project" value="InterPro"/>
</dbReference>
<dbReference type="InterPro" id="IPR032465">
    <property type="entry name" value="ACMSD"/>
</dbReference>
<dbReference type="AlphaFoldDB" id="A0A7C5L7V2"/>
<dbReference type="InterPro" id="IPR032466">
    <property type="entry name" value="Metal_Hydrolase"/>
</dbReference>
<evidence type="ECO:0000259" key="2">
    <source>
        <dbReference type="Pfam" id="PF04909"/>
    </source>
</evidence>
<comment type="caution">
    <text evidence="3">The sequence shown here is derived from an EMBL/GenBank/DDBJ whole genome shotgun (WGS) entry which is preliminary data.</text>
</comment>
<reference evidence="3" key="1">
    <citation type="journal article" date="2020" name="mSystems">
        <title>Genome- and Community-Level Interaction Insights into Carbon Utilization and Element Cycling Functions of Hydrothermarchaeota in Hydrothermal Sediment.</title>
        <authorList>
            <person name="Zhou Z."/>
            <person name="Liu Y."/>
            <person name="Xu W."/>
            <person name="Pan J."/>
            <person name="Luo Z.H."/>
            <person name="Li M."/>
        </authorList>
    </citation>
    <scope>NUCLEOTIDE SEQUENCE [LARGE SCALE GENOMIC DNA]</scope>
    <source>
        <strain evidence="3">SpSt-1056</strain>
    </source>
</reference>
<dbReference type="Gene3D" id="3.20.20.140">
    <property type="entry name" value="Metal-dependent hydrolases"/>
    <property type="match status" value="1"/>
</dbReference>
<dbReference type="EMBL" id="DRWN01000053">
    <property type="protein sequence ID" value="HHK68757.1"/>
    <property type="molecule type" value="Genomic_DNA"/>
</dbReference>
<accession>A0A7C5L7V2</accession>
<organism evidence="3">
    <name type="scientific">Caldiarchaeum subterraneum</name>
    <dbReference type="NCBI Taxonomy" id="311458"/>
    <lineage>
        <taxon>Archaea</taxon>
        <taxon>Nitrososphaerota</taxon>
        <taxon>Candidatus Caldarchaeales</taxon>
        <taxon>Candidatus Caldarchaeaceae</taxon>
        <taxon>Candidatus Caldarchaeum</taxon>
    </lineage>
</organism>
<sequence length="309" mass="35988">MCTVKPFIQPSKEGVRVLQATDIINDVHIHVNPFSKLHKPAFDFFATNPDFRENNRKIENDPSYLIKRMDEDGVSRAVLINYVAREVIGYDLSVNEYVYRYTRDYRDRLLAFGGVDLELDGSEFIKEVETAYSKYELAGFKLHPVHQLVYPNQYLSEHGEKANKNLERFYEFCSQHNIPVTVHTGTSMFPKARIKYGNPLYLDDVLADFPKLRLIMAHGGRPLWTESAFFLMRRHRNLYLDISGIPPSRLLDYFPRIAEIGERVMFGSDWPSPGVKGMLANARELLNLNIDENIKQRILRKNFDEFFKV</sequence>
<dbReference type="GO" id="GO:0016787">
    <property type="term" value="F:hydrolase activity"/>
    <property type="evidence" value="ECO:0007669"/>
    <property type="project" value="UniProtKB-KW"/>
</dbReference>
<proteinExistence type="predicted"/>
<evidence type="ECO:0000313" key="3">
    <source>
        <dbReference type="EMBL" id="HHK68757.1"/>
    </source>
</evidence>
<protein>
    <submittedName>
        <fullName evidence="3">Amidohydrolase</fullName>
    </submittedName>
</protein>
<dbReference type="PANTHER" id="PTHR21240">
    <property type="entry name" value="2-AMINO-3-CARBOXYLMUCONATE-6-SEMIALDEHYDE DECARBOXYLASE"/>
    <property type="match status" value="1"/>
</dbReference>
<dbReference type="PANTHER" id="PTHR21240:SF19">
    <property type="entry name" value="CATALYTIC_ HYDROLASE"/>
    <property type="match status" value="1"/>
</dbReference>